<dbReference type="GO" id="GO:0006598">
    <property type="term" value="P:polyamine catabolic process"/>
    <property type="evidence" value="ECO:0007669"/>
    <property type="project" value="TreeGrafter"/>
</dbReference>
<dbReference type="CDD" id="cd03139">
    <property type="entry name" value="GATase1_PfpI_2"/>
    <property type="match status" value="1"/>
</dbReference>
<dbReference type="InterPro" id="IPR015590">
    <property type="entry name" value="Aldehyde_DH_dom"/>
</dbReference>
<dbReference type="InterPro" id="IPR016040">
    <property type="entry name" value="NAD(P)-bd_dom"/>
</dbReference>
<evidence type="ECO:0000256" key="6">
    <source>
        <dbReference type="SAM" id="Coils"/>
    </source>
</evidence>
<evidence type="ECO:0000256" key="3">
    <source>
        <dbReference type="ARBA" id="ARBA00024226"/>
    </source>
</evidence>
<dbReference type="PANTHER" id="PTHR43720:SF3">
    <property type="entry name" value="ALDEHYDE DEHYDROGENASE ALDH (AFU_ORTHOLOGUE AFUA_8G02310)-RELATED"/>
    <property type="match status" value="1"/>
</dbReference>
<dbReference type="SUPFAM" id="SSF53720">
    <property type="entry name" value="ALDH-like"/>
    <property type="match status" value="1"/>
</dbReference>
<dbReference type="Gene3D" id="3.40.50.720">
    <property type="entry name" value="NAD(P)-binding Rossmann-like Domain"/>
    <property type="match status" value="1"/>
</dbReference>
<keyword evidence="11" id="KW-1185">Reference proteome</keyword>
<dbReference type="Pfam" id="PF00171">
    <property type="entry name" value="Aldedh"/>
    <property type="match status" value="1"/>
</dbReference>
<feature type="domain" description="NAD(P)-binding" evidence="9">
    <location>
        <begin position="8"/>
        <end position="113"/>
    </location>
</feature>
<evidence type="ECO:0000313" key="10">
    <source>
        <dbReference type="EMBL" id="UQC85478.1"/>
    </source>
</evidence>
<dbReference type="EMBL" id="CP019477">
    <property type="protein sequence ID" value="UQC85478.1"/>
    <property type="molecule type" value="Genomic_DNA"/>
</dbReference>
<dbReference type="FunFam" id="3.40.605.10:FF:000050">
    <property type="entry name" value="Aldehyde dehydrogenase, mitochondrial"/>
    <property type="match status" value="1"/>
</dbReference>
<comment type="similarity">
    <text evidence="1 5">Belongs to the aldehyde dehydrogenase family.</text>
</comment>
<evidence type="ECO:0000259" key="9">
    <source>
        <dbReference type="Pfam" id="PF13460"/>
    </source>
</evidence>
<dbReference type="InterPro" id="IPR016161">
    <property type="entry name" value="Ald_DH/histidinol_DH"/>
</dbReference>
<dbReference type="Gene3D" id="3.40.605.10">
    <property type="entry name" value="Aldehyde Dehydrogenase, Chain A, domain 1"/>
    <property type="match status" value="1"/>
</dbReference>
<protein>
    <recommendedName>
        <fullName evidence="3">aldehyde dehydrogenase (NAD(+))</fullName>
        <ecNumber evidence="3">1.2.1.3</ecNumber>
    </recommendedName>
</protein>
<evidence type="ECO:0000256" key="2">
    <source>
        <dbReference type="ARBA" id="ARBA00023002"/>
    </source>
</evidence>
<accession>A0A9Q8WJ26</accession>
<dbReference type="InterPro" id="IPR029510">
    <property type="entry name" value="Ald_DH_CS_GLU"/>
</dbReference>
<feature type="domain" description="DJ-1/PfpI" evidence="8">
    <location>
        <begin position="985"/>
        <end position="1153"/>
    </location>
</feature>
<keyword evidence="2 5" id="KW-0560">Oxidoreductase</keyword>
<dbReference type="InterPro" id="IPR036291">
    <property type="entry name" value="NAD(P)-bd_dom_sf"/>
</dbReference>
<dbReference type="GeneID" id="73344957"/>
<reference evidence="10" key="1">
    <citation type="journal article" date="2021" name="Mol. Plant Microbe Interact.">
        <title>Complete Genome Sequence of the Plant-Pathogenic Fungus Colletotrichum lupini.</title>
        <authorList>
            <person name="Baroncelli R."/>
            <person name="Pensec F."/>
            <person name="Da Lio D."/>
            <person name="Boufleur T."/>
            <person name="Vicente I."/>
            <person name="Sarrocco S."/>
            <person name="Picot A."/>
            <person name="Baraldi E."/>
            <person name="Sukno S."/>
            <person name="Thon M."/>
            <person name="Le Floch G."/>
        </authorList>
    </citation>
    <scope>NUCLEOTIDE SEQUENCE</scope>
    <source>
        <strain evidence="10">IMI 504893</strain>
    </source>
</reference>
<dbReference type="AlphaFoldDB" id="A0A9Q8WJ26"/>
<dbReference type="SUPFAM" id="SSF52317">
    <property type="entry name" value="Class I glutamine amidotransferase-like"/>
    <property type="match status" value="1"/>
</dbReference>
<dbReference type="SUPFAM" id="SSF51735">
    <property type="entry name" value="NAD(P)-binding Rossmann-fold domains"/>
    <property type="match status" value="1"/>
</dbReference>
<feature type="active site" evidence="4">
    <location>
        <position position="713"/>
    </location>
</feature>
<dbReference type="FunFam" id="3.40.309.10:FF:000012">
    <property type="entry name" value="Betaine aldehyde dehydrogenase"/>
    <property type="match status" value="1"/>
</dbReference>
<dbReference type="KEGG" id="clup:CLUP02_10976"/>
<dbReference type="InterPro" id="IPR029062">
    <property type="entry name" value="Class_I_gatase-like"/>
</dbReference>
<feature type="domain" description="Aldehyde dehydrogenase" evidence="7">
    <location>
        <begin position="485"/>
        <end position="915"/>
    </location>
</feature>
<dbReference type="Pfam" id="PF13460">
    <property type="entry name" value="NAD_binding_10"/>
    <property type="match status" value="1"/>
</dbReference>
<dbReference type="EC" id="1.2.1.3" evidence="3"/>
<dbReference type="Pfam" id="PF01965">
    <property type="entry name" value="DJ-1_PfpI"/>
    <property type="match status" value="1"/>
</dbReference>
<proteinExistence type="inferred from homology"/>
<gene>
    <name evidence="10" type="ORF">CLUP02_10976</name>
</gene>
<dbReference type="InterPro" id="IPR016162">
    <property type="entry name" value="Ald_DH_N"/>
</dbReference>
<feature type="coiled-coil region" evidence="6">
    <location>
        <begin position="221"/>
        <end position="248"/>
    </location>
</feature>
<evidence type="ECO:0000256" key="1">
    <source>
        <dbReference type="ARBA" id="ARBA00009986"/>
    </source>
</evidence>
<dbReference type="PANTHER" id="PTHR43720">
    <property type="entry name" value="2-AMINOMUCONIC SEMIALDEHYDE DEHYDROGENASE"/>
    <property type="match status" value="1"/>
</dbReference>
<dbReference type="Proteomes" id="UP000830671">
    <property type="component" value="Chromosome 5"/>
</dbReference>
<evidence type="ECO:0000259" key="7">
    <source>
        <dbReference type="Pfam" id="PF00171"/>
    </source>
</evidence>
<dbReference type="Gene3D" id="3.40.50.880">
    <property type="match status" value="1"/>
</dbReference>
<organism evidence="10 11">
    <name type="scientific">Colletotrichum lupini</name>
    <dbReference type="NCBI Taxonomy" id="145971"/>
    <lineage>
        <taxon>Eukaryota</taxon>
        <taxon>Fungi</taxon>
        <taxon>Dikarya</taxon>
        <taxon>Ascomycota</taxon>
        <taxon>Pezizomycotina</taxon>
        <taxon>Sordariomycetes</taxon>
        <taxon>Hypocreomycetidae</taxon>
        <taxon>Glomerellales</taxon>
        <taxon>Glomerellaceae</taxon>
        <taxon>Colletotrichum</taxon>
        <taxon>Colletotrichum acutatum species complex</taxon>
    </lineage>
</organism>
<dbReference type="Gene3D" id="3.40.309.10">
    <property type="entry name" value="Aldehyde Dehydrogenase, Chain A, domain 2"/>
    <property type="match status" value="1"/>
</dbReference>
<evidence type="ECO:0000256" key="4">
    <source>
        <dbReference type="PROSITE-ProRule" id="PRU10007"/>
    </source>
</evidence>
<evidence type="ECO:0000259" key="8">
    <source>
        <dbReference type="Pfam" id="PF01965"/>
    </source>
</evidence>
<name>A0A9Q8WJ26_9PEZI</name>
<dbReference type="RefSeq" id="XP_049147092.1">
    <property type="nucleotide sequence ID" value="XM_049289947.1"/>
</dbReference>
<evidence type="ECO:0000313" key="11">
    <source>
        <dbReference type="Proteomes" id="UP000830671"/>
    </source>
</evidence>
<dbReference type="InterPro" id="IPR002818">
    <property type="entry name" value="DJ-1/PfpI"/>
</dbReference>
<dbReference type="PROSITE" id="PS00687">
    <property type="entry name" value="ALDEHYDE_DEHYDR_GLU"/>
    <property type="match status" value="1"/>
</dbReference>
<evidence type="ECO:0000256" key="5">
    <source>
        <dbReference type="RuleBase" id="RU003345"/>
    </source>
</evidence>
<dbReference type="GO" id="GO:0004029">
    <property type="term" value="F:aldehyde dehydrogenase (NAD+) activity"/>
    <property type="evidence" value="ECO:0007669"/>
    <property type="project" value="UniProtKB-EC"/>
</dbReference>
<dbReference type="InterPro" id="IPR016163">
    <property type="entry name" value="Ald_DH_C"/>
</dbReference>
<keyword evidence="6" id="KW-0175">Coiled coil</keyword>
<sequence length="1191" mass="128794">MVNIFLTGATGYIGGSVLSLLAKSHPEYAVRALVRDSAKGKIITGAFNKVEIVEGDLDDVETITREASNADVVVHLAASGHLKSVETIHKALSSKSAEQKSSHWIQISGASALAAAELADKSRSPGSASDLVFNDLTGIDELRSFIQNYPSRAVDNYLLKVAADEPRVNTALVFPPIIYGRGLGPVNQRSVQIPSLAKATLDRGHGVRVGKGLSRWGNVHVEDVAQLIAQLVERAAEAKGEAEVWNENGLYLTGVGEISFGEISKLVASAAAKKGLISKDEVEEVGPEEANKVLPHGTVLFGTNARSEALRAKKVLGWAPTGESLEEDIPKAVSWEAPEVQHSGGGDSAPHLPSRDSLPLVLMRRFYEEGLPDHSELHCSAMVNHKSQSLRGPDKMRVLTAYSGRPPDECLLETLAQFSYPPLRGRGKLDPAWQATPILNRYSVRQIEAKLALITIPSLLIELPREINLVSKWTQPTGLFINNEFVPSSSGQTIPAIDPATEEEIARVHAATEDDVDKAVKAAAAALKAPSWKALSASDRGILMARLADLMESNKELLATIDAWDNGKTYQEALTNDMVEAVGVIRYYSGWCDKIFGQTISLPNKFAYTVRQPVGVVGQIIPWKLGPALACGNTVVLKAAEQTPLSILVFGRLIKEAGFPPGVVNFINGLGKDAGAALVSHPLVDKVAFTGSTATATNIMKMASATLKNITLETGGKSPLLVFNDADLEQAVRWSHMGIMSNQGQICTATSRILVQQDIYDNFVARFIDEVHKTSKVGNQWDAETYQGPQVSKQQYDRIMSYFQIGRDEGATIKTGGERPTHLGDKGYYVAPTVFTDVKSDMKIWREEIFGPVVVTQKFGDEAEAVSIANDSVYGLGAAVFTTNLEKAHRVAAEIEAGMVVPFGGVKQSGIGRELALDIRSIIAFKCFGRHHNYSCGISKEDDAIQKGSFPKVATLPHQRFSQGFPMAQDGERAADGKPVNFGLVLFPAFQSLDVFGPLDALNMLSGSYKMNLYIIADTLDPVPTRVKDDSHISNFCESVVPTHTFQTAPPLDVLIVPGGQGTRNPGISTAIDFVKERFDSLQYLLTVCTGAGVAARAGVLDGRRATTNKLSWDQTIALRPQVNWIHKARWVQDGNVWTSSGISAGIDLAFAWIGAVYGKDVAKNIANRMEYTPVEDPSWDPFADLWGSSK</sequence>